<dbReference type="PROSITE" id="PS51502">
    <property type="entry name" value="S_R_A_B_BARREL"/>
    <property type="match status" value="1"/>
</dbReference>
<comment type="caution">
    <text evidence="2">The sequence shown here is derived from an EMBL/GenBank/DDBJ whole genome shotgun (WGS) entry which is preliminary data.</text>
</comment>
<name>A0A1E5T4F1_9BACT</name>
<sequence>MTGCQANVSDNAATVVSVSEEKRLENPFVHTAYFWFKESATTQQIEDFKESAKRLAEIETVKFFHAGEPAPTTREVIENTYDYAVVFHFKDLEAQEFYQKAPLHIQMIEDHSEIWERVMVTDISNN</sequence>
<dbReference type="EMBL" id="MDGQ01000003">
    <property type="protein sequence ID" value="OEK06264.1"/>
    <property type="molecule type" value="Genomic_DNA"/>
</dbReference>
<evidence type="ECO:0000313" key="2">
    <source>
        <dbReference type="EMBL" id="OEK06264.1"/>
    </source>
</evidence>
<dbReference type="InterPro" id="IPR013097">
    <property type="entry name" value="Dabb"/>
</dbReference>
<protein>
    <recommendedName>
        <fullName evidence="1">Stress-response A/B barrel domain-containing protein</fullName>
    </recommendedName>
</protein>
<organism evidence="2 3">
    <name type="scientific">Roseivirga misakiensis</name>
    <dbReference type="NCBI Taxonomy" id="1563681"/>
    <lineage>
        <taxon>Bacteria</taxon>
        <taxon>Pseudomonadati</taxon>
        <taxon>Bacteroidota</taxon>
        <taxon>Cytophagia</taxon>
        <taxon>Cytophagales</taxon>
        <taxon>Roseivirgaceae</taxon>
        <taxon>Roseivirga</taxon>
    </lineage>
</organism>
<keyword evidence="3" id="KW-1185">Reference proteome</keyword>
<feature type="domain" description="Stress-response A/B barrel" evidence="1">
    <location>
        <begin position="28"/>
        <end position="123"/>
    </location>
</feature>
<gene>
    <name evidence="2" type="ORF">BFP71_00890</name>
</gene>
<dbReference type="STRING" id="1563681.BFP71_00890"/>
<dbReference type="SMART" id="SM00886">
    <property type="entry name" value="Dabb"/>
    <property type="match status" value="1"/>
</dbReference>
<dbReference type="Proteomes" id="UP000095552">
    <property type="component" value="Unassembled WGS sequence"/>
</dbReference>
<accession>A0A1E5T4F1</accession>
<evidence type="ECO:0000259" key="1">
    <source>
        <dbReference type="PROSITE" id="PS51502"/>
    </source>
</evidence>
<dbReference type="SUPFAM" id="SSF54909">
    <property type="entry name" value="Dimeric alpha+beta barrel"/>
    <property type="match status" value="1"/>
</dbReference>
<evidence type="ECO:0000313" key="3">
    <source>
        <dbReference type="Proteomes" id="UP000095552"/>
    </source>
</evidence>
<proteinExistence type="predicted"/>
<dbReference type="Gene3D" id="3.30.70.100">
    <property type="match status" value="1"/>
</dbReference>
<reference evidence="2 3" key="1">
    <citation type="submission" date="2016-08" db="EMBL/GenBank/DDBJ databases">
        <title>Draft genome of Fabibacter sp. strain SK-8.</title>
        <authorList>
            <person name="Wong S.-K."/>
            <person name="Hamasaki K."/>
            <person name="Yoshizawa S."/>
        </authorList>
    </citation>
    <scope>NUCLEOTIDE SEQUENCE [LARGE SCALE GENOMIC DNA]</scope>
    <source>
        <strain evidence="2 3">SK-8</strain>
    </source>
</reference>
<dbReference type="Pfam" id="PF07876">
    <property type="entry name" value="Dabb"/>
    <property type="match status" value="1"/>
</dbReference>
<dbReference type="AlphaFoldDB" id="A0A1E5T4F1"/>
<dbReference type="InterPro" id="IPR011008">
    <property type="entry name" value="Dimeric_a/b-barrel"/>
</dbReference>